<reference evidence="10" key="1">
    <citation type="submission" date="2012-09" db="EMBL/GenBank/DDBJ databases">
        <authorList>
            <person name="Martin A.A."/>
        </authorList>
    </citation>
    <scope>NUCLEOTIDE SEQUENCE</scope>
</reference>
<reference evidence="11" key="2">
    <citation type="submission" date="2016-04" db="UniProtKB">
        <authorList>
            <consortium name="WormBaseParasite"/>
        </authorList>
    </citation>
    <scope>IDENTIFICATION</scope>
</reference>
<dbReference type="InterPro" id="IPR023395">
    <property type="entry name" value="MCP_dom_sf"/>
</dbReference>
<accession>A0A158P923</accession>
<organism evidence="10 11">
    <name type="scientific">Angiostrongylus cantonensis</name>
    <name type="common">Rat lungworm</name>
    <dbReference type="NCBI Taxonomy" id="6313"/>
    <lineage>
        <taxon>Eukaryota</taxon>
        <taxon>Metazoa</taxon>
        <taxon>Ecdysozoa</taxon>
        <taxon>Nematoda</taxon>
        <taxon>Chromadorea</taxon>
        <taxon>Rhabditida</taxon>
        <taxon>Rhabditina</taxon>
        <taxon>Rhabditomorpha</taxon>
        <taxon>Strongyloidea</taxon>
        <taxon>Metastrongylidae</taxon>
        <taxon>Angiostrongylus</taxon>
    </lineage>
</organism>
<keyword evidence="6" id="KW-1133">Transmembrane helix</keyword>
<feature type="repeat" description="Solcar" evidence="8">
    <location>
        <begin position="120"/>
        <end position="208"/>
    </location>
</feature>
<dbReference type="STRING" id="6313.A0A158P923"/>
<dbReference type="InterPro" id="IPR044712">
    <property type="entry name" value="SLC25A32-like"/>
</dbReference>
<evidence type="ECO:0000256" key="8">
    <source>
        <dbReference type="PROSITE-ProRule" id="PRU00282"/>
    </source>
</evidence>
<evidence type="ECO:0000313" key="11">
    <source>
        <dbReference type="WBParaSite" id="ACAC_0000773401-mRNA-1"/>
    </source>
</evidence>
<protein>
    <submittedName>
        <fullName evidence="11">Mitochondrial folate transporter/carrier</fullName>
    </submittedName>
</protein>
<dbReference type="Gene3D" id="1.50.40.10">
    <property type="entry name" value="Mitochondrial carrier domain"/>
    <property type="match status" value="2"/>
</dbReference>
<evidence type="ECO:0000313" key="10">
    <source>
        <dbReference type="Proteomes" id="UP000035642"/>
    </source>
</evidence>
<evidence type="ECO:0000256" key="7">
    <source>
        <dbReference type="ARBA" id="ARBA00023136"/>
    </source>
</evidence>
<evidence type="ECO:0000256" key="3">
    <source>
        <dbReference type="ARBA" id="ARBA00022448"/>
    </source>
</evidence>
<keyword evidence="7 8" id="KW-0472">Membrane</keyword>
<comment type="similarity">
    <text evidence="2 9">Belongs to the mitochondrial carrier (TC 2.A.29) family.</text>
</comment>
<evidence type="ECO:0000256" key="4">
    <source>
        <dbReference type="ARBA" id="ARBA00022692"/>
    </source>
</evidence>
<evidence type="ECO:0000256" key="9">
    <source>
        <dbReference type="RuleBase" id="RU000488"/>
    </source>
</evidence>
<evidence type="ECO:0000256" key="1">
    <source>
        <dbReference type="ARBA" id="ARBA00004141"/>
    </source>
</evidence>
<keyword evidence="10" id="KW-1185">Reference proteome</keyword>
<dbReference type="WBParaSite" id="ACAC_0000773401-mRNA-1">
    <property type="protein sequence ID" value="ACAC_0000773401-mRNA-1"/>
    <property type="gene ID" value="ACAC_0000773401"/>
</dbReference>
<evidence type="ECO:0000256" key="5">
    <source>
        <dbReference type="ARBA" id="ARBA00022737"/>
    </source>
</evidence>
<dbReference type="Proteomes" id="UP000035642">
    <property type="component" value="Unassembled WGS sequence"/>
</dbReference>
<feature type="repeat" description="Solcar" evidence="8">
    <location>
        <begin position="221"/>
        <end position="298"/>
    </location>
</feature>
<dbReference type="PROSITE" id="PS50920">
    <property type="entry name" value="SOLCAR"/>
    <property type="match status" value="3"/>
</dbReference>
<evidence type="ECO:0000256" key="6">
    <source>
        <dbReference type="ARBA" id="ARBA00022989"/>
    </source>
</evidence>
<keyword evidence="3 9" id="KW-0813">Transport</keyword>
<dbReference type="AlphaFoldDB" id="A0A158P923"/>
<keyword evidence="5" id="KW-0677">Repeat</keyword>
<dbReference type="SUPFAM" id="SSF103506">
    <property type="entry name" value="Mitochondrial carrier"/>
    <property type="match status" value="1"/>
</dbReference>
<proteinExistence type="inferred from homology"/>
<dbReference type="GO" id="GO:0006862">
    <property type="term" value="P:nucleotide transport"/>
    <property type="evidence" value="ECO:0007669"/>
    <property type="project" value="InterPro"/>
</dbReference>
<feature type="repeat" description="Solcar" evidence="8">
    <location>
        <begin position="17"/>
        <end position="103"/>
    </location>
</feature>
<name>A0A158P923_ANGCA</name>
<evidence type="ECO:0000256" key="2">
    <source>
        <dbReference type="ARBA" id="ARBA00006375"/>
    </source>
</evidence>
<dbReference type="GO" id="GO:0016020">
    <property type="term" value="C:membrane"/>
    <property type="evidence" value="ECO:0007669"/>
    <property type="project" value="UniProtKB-SubCell"/>
</dbReference>
<dbReference type="InterPro" id="IPR018108">
    <property type="entry name" value="MCP_transmembrane"/>
</dbReference>
<comment type="subcellular location">
    <subcellularLocation>
        <location evidence="1">Membrane</location>
        <topology evidence="1">Multi-pass membrane protein</topology>
    </subcellularLocation>
</comment>
<keyword evidence="4 8" id="KW-0812">Transmembrane</keyword>
<dbReference type="GO" id="GO:0055085">
    <property type="term" value="P:transmembrane transport"/>
    <property type="evidence" value="ECO:0007669"/>
    <property type="project" value="InterPro"/>
</dbReference>
<dbReference type="Pfam" id="PF00153">
    <property type="entry name" value="Mito_carr"/>
    <property type="match status" value="3"/>
</dbReference>
<dbReference type="PANTHER" id="PTHR45683">
    <property type="entry name" value="MITOCHONDRIAL NICOTINAMIDE ADENINE DINUCLEOTIDE TRANSPORTER 1-RELATED-RELATED"/>
    <property type="match status" value="1"/>
</dbReference>
<sequence length="304" mass="34374">MCVTGETVGRRSLLHKYEQLIGGFAGGVASTAVCHPMDLLRIRYSANEGGVFRPQYKSYIDATKCIFRAEGVRGLYQGLTPNMVGAALSWGLYMEWYKRFRSRVPWYHKIKAMLPFHSSNENLDNFFCGFLAGAAVMCFTNPIWVTKTRLCLQYETRPAKKYSGMLGCLYKISKEEGVKGLYKGFVPGLFGTTHGALQFMLYNRLKAWRCQMLGLPWDAPLNSQDYLVFSAVSKSIATTVTFPYQDHNVESGGVWRTTTMTLKREGVRGLYKGCLMANLRQLPAAIVTFVTYENVKRLIRSSNF</sequence>